<dbReference type="EMBL" id="JBCGBO010000024">
    <property type="protein sequence ID" value="KAK9180802.1"/>
    <property type="molecule type" value="Genomic_DNA"/>
</dbReference>
<keyword evidence="2" id="KW-1185">Reference proteome</keyword>
<accession>A0AAP0QF89</accession>
<organism evidence="1 2">
    <name type="scientific">Citrus x changshan-huyou</name>
    <dbReference type="NCBI Taxonomy" id="2935761"/>
    <lineage>
        <taxon>Eukaryota</taxon>
        <taxon>Viridiplantae</taxon>
        <taxon>Streptophyta</taxon>
        <taxon>Embryophyta</taxon>
        <taxon>Tracheophyta</taxon>
        <taxon>Spermatophyta</taxon>
        <taxon>Magnoliopsida</taxon>
        <taxon>eudicotyledons</taxon>
        <taxon>Gunneridae</taxon>
        <taxon>Pentapetalae</taxon>
        <taxon>rosids</taxon>
        <taxon>malvids</taxon>
        <taxon>Sapindales</taxon>
        <taxon>Rutaceae</taxon>
        <taxon>Aurantioideae</taxon>
        <taxon>Citrus</taxon>
    </lineage>
</organism>
<dbReference type="AlphaFoldDB" id="A0AAP0QF89"/>
<evidence type="ECO:0000313" key="1">
    <source>
        <dbReference type="EMBL" id="KAK9180802.1"/>
    </source>
</evidence>
<evidence type="ECO:0000313" key="2">
    <source>
        <dbReference type="Proteomes" id="UP001428341"/>
    </source>
</evidence>
<sequence length="295" mass="33623">MQNALKHVNNVFKGPEGVKSALSMFMKSIEEENEFLSAWNAILEECNVRDNNWLEIIFELTEKWAYAYNKKAWISSRASESEKTYKLANEHAIKLAKLIEDLLNLKMDGNKIKKIQNSPPIKHSSSTKMDVQQNATIAEGKGLEEKESSRGRCTFKSGLEIVLAKKKKLYNCQLHSQMSQAPIQSVPAVNSTLRSSMVLHSYLNDKHGMYITSLAKAKNQQRLRIHQQYLTDMPHLLFGFTISENTSVVFEWGKEAAFTQCYLRKETPPHALWGFELLLSNSSHHSAKGRVAEFN</sequence>
<evidence type="ECO:0008006" key="3">
    <source>
        <dbReference type="Google" id="ProtNLM"/>
    </source>
</evidence>
<protein>
    <recommendedName>
        <fullName evidence="3">Protein FAR1-RELATED SEQUENCE</fullName>
    </recommendedName>
</protein>
<reference evidence="1 2" key="1">
    <citation type="submission" date="2024-05" db="EMBL/GenBank/DDBJ databases">
        <title>Haplotype-resolved chromosome-level genome assembly of Huyou (Citrus changshanensis).</title>
        <authorList>
            <person name="Miao C."/>
            <person name="Chen W."/>
            <person name="Wu Y."/>
            <person name="Wang L."/>
            <person name="Zhao S."/>
            <person name="Grierson D."/>
            <person name="Xu C."/>
            <person name="Chen K."/>
        </authorList>
    </citation>
    <scope>NUCLEOTIDE SEQUENCE [LARGE SCALE GENOMIC DNA]</scope>
    <source>
        <strain evidence="1">01-14</strain>
        <tissue evidence="1">Leaf</tissue>
    </source>
</reference>
<comment type="caution">
    <text evidence="1">The sequence shown here is derived from an EMBL/GenBank/DDBJ whole genome shotgun (WGS) entry which is preliminary data.</text>
</comment>
<proteinExistence type="predicted"/>
<dbReference type="Proteomes" id="UP001428341">
    <property type="component" value="Unassembled WGS sequence"/>
</dbReference>
<name>A0AAP0QF89_9ROSI</name>
<gene>
    <name evidence="1" type="ORF">WN944_023937</name>
</gene>